<sequence>MSRAASSTPLTKDDLQHLLREIKANTTAEFDKHLTPIKEGLSDLTHRTTAIEEQLDWTAMRTTANKKGHSLPIGSNPPAGGGPGGP</sequence>
<proteinExistence type="predicted"/>
<evidence type="ECO:0000313" key="3">
    <source>
        <dbReference type="Proteomes" id="UP001295444"/>
    </source>
</evidence>
<dbReference type="Proteomes" id="UP001295444">
    <property type="component" value="Chromosome 01"/>
</dbReference>
<dbReference type="EMBL" id="OW240912">
    <property type="protein sequence ID" value="CAH2223739.1"/>
    <property type="molecule type" value="Genomic_DNA"/>
</dbReference>
<protein>
    <submittedName>
        <fullName evidence="2">Uncharacterized protein</fullName>
    </submittedName>
</protein>
<accession>A0AAD1VMW6</accession>
<name>A0AAD1VMW6_PELCU</name>
<evidence type="ECO:0000256" key="1">
    <source>
        <dbReference type="SAM" id="MobiDB-lite"/>
    </source>
</evidence>
<feature type="region of interest" description="Disordered" evidence="1">
    <location>
        <begin position="63"/>
        <end position="86"/>
    </location>
</feature>
<gene>
    <name evidence="2" type="ORF">PECUL_23A019468</name>
</gene>
<evidence type="ECO:0000313" key="2">
    <source>
        <dbReference type="EMBL" id="CAH2223739.1"/>
    </source>
</evidence>
<dbReference type="AlphaFoldDB" id="A0AAD1VMW6"/>
<reference evidence="2" key="1">
    <citation type="submission" date="2022-03" db="EMBL/GenBank/DDBJ databases">
        <authorList>
            <person name="Alioto T."/>
            <person name="Alioto T."/>
            <person name="Gomez Garrido J."/>
        </authorList>
    </citation>
    <scope>NUCLEOTIDE SEQUENCE</scope>
</reference>
<organism evidence="2 3">
    <name type="scientific">Pelobates cultripes</name>
    <name type="common">Western spadefoot toad</name>
    <dbReference type="NCBI Taxonomy" id="61616"/>
    <lineage>
        <taxon>Eukaryota</taxon>
        <taxon>Metazoa</taxon>
        <taxon>Chordata</taxon>
        <taxon>Craniata</taxon>
        <taxon>Vertebrata</taxon>
        <taxon>Euteleostomi</taxon>
        <taxon>Amphibia</taxon>
        <taxon>Batrachia</taxon>
        <taxon>Anura</taxon>
        <taxon>Pelobatoidea</taxon>
        <taxon>Pelobatidae</taxon>
        <taxon>Pelobates</taxon>
    </lineage>
</organism>
<keyword evidence="3" id="KW-1185">Reference proteome</keyword>